<organism evidence="1 2">
    <name type="scientific">Rhodovarius crocodyli</name>
    <dbReference type="NCBI Taxonomy" id="1979269"/>
    <lineage>
        <taxon>Bacteria</taxon>
        <taxon>Pseudomonadati</taxon>
        <taxon>Pseudomonadota</taxon>
        <taxon>Alphaproteobacteria</taxon>
        <taxon>Acetobacterales</taxon>
        <taxon>Roseomonadaceae</taxon>
        <taxon>Rhodovarius</taxon>
    </lineage>
</organism>
<dbReference type="RefSeq" id="WP_127790288.1">
    <property type="nucleotide sequence ID" value="NZ_SACL01000017.1"/>
</dbReference>
<protein>
    <submittedName>
        <fullName evidence="1">Uncharacterized protein</fullName>
    </submittedName>
</protein>
<sequence>MGELLNKVTGKSSARCFDDEIERHAVLQHGWLQNVEQAHTVEIVEVDPGFVEEECAAKTARTGEKKREREIL</sequence>
<dbReference type="Proteomes" id="UP000282957">
    <property type="component" value="Unassembled WGS sequence"/>
</dbReference>
<evidence type="ECO:0000313" key="1">
    <source>
        <dbReference type="EMBL" id="RVT89608.1"/>
    </source>
</evidence>
<comment type="caution">
    <text evidence="1">The sequence shown here is derived from an EMBL/GenBank/DDBJ whole genome shotgun (WGS) entry which is preliminary data.</text>
</comment>
<gene>
    <name evidence="1" type="ORF">EOD42_24740</name>
</gene>
<dbReference type="AlphaFoldDB" id="A0A437LW38"/>
<keyword evidence="2" id="KW-1185">Reference proteome</keyword>
<reference evidence="1 2" key="1">
    <citation type="submission" date="2019-01" db="EMBL/GenBank/DDBJ databases">
        <authorList>
            <person name="Chen W.-M."/>
        </authorList>
    </citation>
    <scope>NUCLEOTIDE SEQUENCE [LARGE SCALE GENOMIC DNA]</scope>
    <source>
        <strain evidence="1 2">CCP-6</strain>
    </source>
</reference>
<dbReference type="EMBL" id="SACL01000017">
    <property type="protein sequence ID" value="RVT89608.1"/>
    <property type="molecule type" value="Genomic_DNA"/>
</dbReference>
<name>A0A437LW38_9PROT</name>
<proteinExistence type="predicted"/>
<evidence type="ECO:0000313" key="2">
    <source>
        <dbReference type="Proteomes" id="UP000282957"/>
    </source>
</evidence>
<accession>A0A437LW38</accession>